<feature type="coiled-coil region" evidence="1">
    <location>
        <begin position="92"/>
        <end position="119"/>
    </location>
</feature>
<reference evidence="3" key="1">
    <citation type="journal article" date="2019" name="BMC Genomics">
        <title>A new reference genome for Sorghum bicolor reveals high levels of sequence similarity between sweet and grain genotypes: implications for the genetics of sugar metabolism.</title>
        <authorList>
            <person name="Cooper E.A."/>
            <person name="Brenton Z.W."/>
            <person name="Flinn B.S."/>
            <person name="Jenkins J."/>
            <person name="Shu S."/>
            <person name="Flowers D."/>
            <person name="Luo F."/>
            <person name="Wang Y."/>
            <person name="Xia P."/>
            <person name="Barry K."/>
            <person name="Daum C."/>
            <person name="Lipzen A."/>
            <person name="Yoshinaga Y."/>
            <person name="Schmutz J."/>
            <person name="Saski C."/>
            <person name="Vermerris W."/>
            <person name="Kresovich S."/>
        </authorList>
    </citation>
    <scope>NUCLEOTIDE SEQUENCE</scope>
</reference>
<dbReference type="EMBL" id="CM027682">
    <property type="protein sequence ID" value="KAG0538315.1"/>
    <property type="molecule type" value="Genomic_DNA"/>
</dbReference>
<name>A0A921UPA2_SORBI</name>
<proteinExistence type="predicted"/>
<reference evidence="3" key="2">
    <citation type="submission" date="2020-10" db="EMBL/GenBank/DDBJ databases">
        <authorList>
            <person name="Cooper E.A."/>
            <person name="Brenton Z.W."/>
            <person name="Flinn B.S."/>
            <person name="Jenkins J."/>
            <person name="Shu S."/>
            <person name="Flowers D."/>
            <person name="Luo F."/>
            <person name="Wang Y."/>
            <person name="Xia P."/>
            <person name="Barry K."/>
            <person name="Daum C."/>
            <person name="Lipzen A."/>
            <person name="Yoshinaga Y."/>
            <person name="Schmutz J."/>
            <person name="Saski C."/>
            <person name="Vermerris W."/>
            <person name="Kresovich S."/>
        </authorList>
    </citation>
    <scope>NUCLEOTIDE SEQUENCE</scope>
</reference>
<feature type="compositionally biased region" description="Acidic residues" evidence="2">
    <location>
        <begin position="19"/>
        <end position="34"/>
    </location>
</feature>
<evidence type="ECO:0000313" key="3">
    <source>
        <dbReference type="EMBL" id="KAG0538315.1"/>
    </source>
</evidence>
<feature type="region of interest" description="Disordered" evidence="2">
    <location>
        <begin position="161"/>
        <end position="181"/>
    </location>
</feature>
<feature type="region of interest" description="Disordered" evidence="2">
    <location>
        <begin position="1"/>
        <end position="42"/>
    </location>
</feature>
<evidence type="ECO:0000256" key="2">
    <source>
        <dbReference type="SAM" id="MobiDB-lite"/>
    </source>
</evidence>
<evidence type="ECO:0000256" key="1">
    <source>
        <dbReference type="SAM" id="Coils"/>
    </source>
</evidence>
<protein>
    <submittedName>
        <fullName evidence="3">Uncharacterized protein</fullName>
    </submittedName>
</protein>
<keyword evidence="1" id="KW-0175">Coiled coil</keyword>
<comment type="caution">
    <text evidence="3">The sequence shown here is derived from an EMBL/GenBank/DDBJ whole genome shotgun (WGS) entry which is preliminary data.</text>
</comment>
<dbReference type="AlphaFoldDB" id="A0A921UPA2"/>
<accession>A0A921UPA2</accession>
<gene>
    <name evidence="3" type="ORF">BDA96_03G225100</name>
</gene>
<evidence type="ECO:0000313" key="4">
    <source>
        <dbReference type="Proteomes" id="UP000807115"/>
    </source>
</evidence>
<dbReference type="Proteomes" id="UP000807115">
    <property type="component" value="Chromosome 3"/>
</dbReference>
<sequence length="201" mass="21948">MDDYIAGVKRATQDHEEHQEDGDHEEHEDMEEVEQGQGPEHEQELNAKVLYDVSGAMTSHGRFAIGYGAVRAADVRAAAKENNVTQSNPVSMQMLARQNAELRRENTRLQKENDSVTQQGKVAIDLTVALYRRFGLGHEIPEASLRFASAAAAQGIATGASHVGSESTNDDNAVDGHDEDNLNNTYEAALETENCHSGHHA</sequence>
<organism evidence="3 4">
    <name type="scientific">Sorghum bicolor</name>
    <name type="common">Sorghum</name>
    <name type="synonym">Sorghum vulgare</name>
    <dbReference type="NCBI Taxonomy" id="4558"/>
    <lineage>
        <taxon>Eukaryota</taxon>
        <taxon>Viridiplantae</taxon>
        <taxon>Streptophyta</taxon>
        <taxon>Embryophyta</taxon>
        <taxon>Tracheophyta</taxon>
        <taxon>Spermatophyta</taxon>
        <taxon>Magnoliopsida</taxon>
        <taxon>Liliopsida</taxon>
        <taxon>Poales</taxon>
        <taxon>Poaceae</taxon>
        <taxon>PACMAD clade</taxon>
        <taxon>Panicoideae</taxon>
        <taxon>Andropogonodae</taxon>
        <taxon>Andropogoneae</taxon>
        <taxon>Sorghinae</taxon>
        <taxon>Sorghum</taxon>
    </lineage>
</organism>